<gene>
    <name evidence="1" type="ordered locus">DR_1658</name>
</gene>
<dbReference type="InParanoid" id="Q9RTU8"/>
<keyword evidence="2" id="KW-1185">Reference proteome</keyword>
<dbReference type="AlphaFoldDB" id="Q9RTU8"/>
<protein>
    <submittedName>
        <fullName evidence="1">Uncharacterized protein</fullName>
    </submittedName>
</protein>
<dbReference type="Proteomes" id="UP000002524">
    <property type="component" value="Chromosome 1"/>
</dbReference>
<dbReference type="InterPro" id="IPR011044">
    <property type="entry name" value="Quino_amine_DH_bsu"/>
</dbReference>
<dbReference type="STRING" id="243230.DR_1658"/>
<dbReference type="EMBL" id="AE000513">
    <property type="protein sequence ID" value="AAF11219.1"/>
    <property type="molecule type" value="Genomic_DNA"/>
</dbReference>
<dbReference type="SUPFAM" id="SSF50969">
    <property type="entry name" value="YVTN repeat-like/Quinoprotein amine dehydrogenase"/>
    <property type="match status" value="1"/>
</dbReference>
<name>Q9RTU8_DEIRA</name>
<proteinExistence type="predicted"/>
<dbReference type="HOGENOM" id="CLU_684616_0_0_0"/>
<sequence length="402" mass="43564">MAAVAWRFPPALTLSDTSAAAFFLCAGQRSTPRKIHLKADARRAAFPDSASMLRTAFVLTAGLLSAALAVSNSLTVWLPEQGQTATLSSQGLTAADGGRIVLNRPAYDLPFERPISGGFVRLTPAGKTDPARLEVVQGGKVTASRTFPEARYGARLQGTERGPCVSSTETDSDKSITRCFAPDLKTEWVKLPGQPFLSASGKVAYTILTDWKLEKPAGDDVDVIRRDLGTGEEVTLSYRVPLPGQTLVVPSGMSDPIDRRATLGLAAELPGERYLVCANTTIPKDPCRLDIVDRDFKKLLSLQGNAYIHLPQATKDGSKVFYLGNTLQVWDAYTGKRLSSIHDPLWEKNRQIPLHAYLTPDSTQAAILTAGIKNGWPDSNKMTAYLYRLSDSKLLGSFAVKP</sequence>
<dbReference type="PATRIC" id="fig|243230.17.peg.1866"/>
<dbReference type="EnsemblBacteria" id="AAF11219">
    <property type="protein sequence ID" value="AAF11219"/>
    <property type="gene ID" value="DR_1658"/>
</dbReference>
<accession>Q9RTU8</accession>
<dbReference type="KEGG" id="dra:DR_1658"/>
<organism evidence="1 2">
    <name type="scientific">Deinococcus radiodurans (strain ATCC 13939 / DSM 20539 / JCM 16871 / CCUG 27074 / LMG 4051 / NBRC 15346 / NCIMB 9279 / VKM B-1422 / R1)</name>
    <dbReference type="NCBI Taxonomy" id="243230"/>
    <lineage>
        <taxon>Bacteria</taxon>
        <taxon>Thermotogati</taxon>
        <taxon>Deinococcota</taxon>
        <taxon>Deinococci</taxon>
        <taxon>Deinococcales</taxon>
        <taxon>Deinococcaceae</taxon>
        <taxon>Deinococcus</taxon>
    </lineage>
</organism>
<dbReference type="OrthoDB" id="70183at2"/>
<dbReference type="PIR" id="E75370">
    <property type="entry name" value="E75370"/>
</dbReference>
<evidence type="ECO:0000313" key="1">
    <source>
        <dbReference type="EMBL" id="AAF11219.1"/>
    </source>
</evidence>
<reference evidence="1 2" key="1">
    <citation type="journal article" date="1999" name="Science">
        <title>Genome sequence of the radioresistant bacterium Deinococcus radiodurans R1.</title>
        <authorList>
            <person name="White O."/>
            <person name="Eisen J.A."/>
            <person name="Heidelberg J.F."/>
            <person name="Hickey E.K."/>
            <person name="Peterson J.D."/>
            <person name="Dodson R.J."/>
            <person name="Haft D.H."/>
            <person name="Gwinn M.L."/>
            <person name="Nelson W.C."/>
            <person name="Richardson D.L."/>
            <person name="Moffat K.S."/>
            <person name="Qin H."/>
            <person name="Jiang L."/>
            <person name="Pamphile W."/>
            <person name="Crosby M."/>
            <person name="Shen M."/>
            <person name="Vamathevan J.J."/>
            <person name="Lam P."/>
            <person name="McDonald L."/>
            <person name="Utterback T."/>
            <person name="Zalewski C."/>
            <person name="Makarova K.S."/>
            <person name="Aravind L."/>
            <person name="Daly M.J."/>
            <person name="Minton K.W."/>
            <person name="Fleischmann R.D."/>
            <person name="Ketchum K.A."/>
            <person name="Nelson K.E."/>
            <person name="Salzberg S."/>
            <person name="Smith H.O."/>
            <person name="Venter J.C."/>
            <person name="Fraser C.M."/>
        </authorList>
    </citation>
    <scope>NUCLEOTIDE SEQUENCE [LARGE SCALE GENOMIC DNA]</scope>
    <source>
        <strain evidence="2">ATCC 13939 / DSM 20539 / JCM 16871 / LMG 4051 / NBRC 15346 / NCIMB 9279 / R1 / VKM B-1422</strain>
    </source>
</reference>
<dbReference type="PaxDb" id="243230-DR_1658"/>
<evidence type="ECO:0000313" key="2">
    <source>
        <dbReference type="Proteomes" id="UP000002524"/>
    </source>
</evidence>